<keyword evidence="2" id="KW-1185">Reference proteome</keyword>
<proteinExistence type="predicted"/>
<accession>A0A512D7T1</accession>
<dbReference type="EMBL" id="BJYY01000001">
    <property type="protein sequence ID" value="GEO32330.1"/>
    <property type="molecule type" value="Genomic_DNA"/>
</dbReference>
<name>A0A512D7T1_9CELL</name>
<reference evidence="1 2" key="1">
    <citation type="submission" date="2019-07" db="EMBL/GenBank/DDBJ databases">
        <title>Whole genome shotgun sequence of Cellulomonas aerilata NBRC 106308.</title>
        <authorList>
            <person name="Hosoyama A."/>
            <person name="Uohara A."/>
            <person name="Ohji S."/>
            <person name="Ichikawa N."/>
        </authorList>
    </citation>
    <scope>NUCLEOTIDE SEQUENCE [LARGE SCALE GENOMIC DNA]</scope>
    <source>
        <strain evidence="1 2">NBRC 106308</strain>
    </source>
</reference>
<protein>
    <submittedName>
        <fullName evidence="1">Uncharacterized protein</fullName>
    </submittedName>
</protein>
<gene>
    <name evidence="1" type="ORF">CAE01nite_00550</name>
</gene>
<evidence type="ECO:0000313" key="1">
    <source>
        <dbReference type="EMBL" id="GEO32330.1"/>
    </source>
</evidence>
<evidence type="ECO:0000313" key="2">
    <source>
        <dbReference type="Proteomes" id="UP000321181"/>
    </source>
</evidence>
<organism evidence="1 2">
    <name type="scientific">Cellulomonas aerilata</name>
    <dbReference type="NCBI Taxonomy" id="515326"/>
    <lineage>
        <taxon>Bacteria</taxon>
        <taxon>Bacillati</taxon>
        <taxon>Actinomycetota</taxon>
        <taxon>Actinomycetes</taxon>
        <taxon>Micrococcales</taxon>
        <taxon>Cellulomonadaceae</taxon>
        <taxon>Cellulomonas</taxon>
    </lineage>
</organism>
<comment type="caution">
    <text evidence="1">The sequence shown here is derived from an EMBL/GenBank/DDBJ whole genome shotgun (WGS) entry which is preliminary data.</text>
</comment>
<dbReference type="AlphaFoldDB" id="A0A512D7T1"/>
<sequence>MLSAIVIYLNENDAGPGFYRFAATLGLLPSGASKDQRLTFWLGQVGRIHDHYERGRIVD</sequence>
<dbReference type="Proteomes" id="UP000321181">
    <property type="component" value="Unassembled WGS sequence"/>
</dbReference>